<sequence length="256" mass="28083">MLDEVLAVAAVDPHLAHAGVFGGDLVQEPGAGDDVLLPGPGRDEANAIGADMVCVRDRLTRVRAFITQRLRRPRGDLQGREERTVRCPHCEQLAMVAEGETNRCLFRGAVDTTQEMMVYAYLGTPEDEGSLIGICPTCTQHTVVYDTELATGDRMPFCFSCPGPPSTADALPLPDDLVSGLYKWAEDIDTTLNLDLRDREDGKYDAEWERLFQDGRDLARRLAHELGPARTVTYKGLAHGGLAALTSVAWRGDRQM</sequence>
<gene>
    <name evidence="1" type="ORF">GCM10010521_22390</name>
</gene>
<dbReference type="Proteomes" id="UP001500893">
    <property type="component" value="Unassembled WGS sequence"/>
</dbReference>
<accession>A0ABP6N4P4</accession>
<proteinExistence type="predicted"/>
<name>A0ABP6N4P4_9ACTN</name>
<evidence type="ECO:0000313" key="2">
    <source>
        <dbReference type="Proteomes" id="UP001500893"/>
    </source>
</evidence>
<reference evidence="2" key="1">
    <citation type="journal article" date="2019" name="Int. J. Syst. Evol. Microbiol.">
        <title>The Global Catalogue of Microorganisms (GCM) 10K type strain sequencing project: providing services to taxonomists for standard genome sequencing and annotation.</title>
        <authorList>
            <consortium name="The Broad Institute Genomics Platform"/>
            <consortium name="The Broad Institute Genome Sequencing Center for Infectious Disease"/>
            <person name="Wu L."/>
            <person name="Ma J."/>
        </authorList>
    </citation>
    <scope>NUCLEOTIDE SEQUENCE [LARGE SCALE GENOMIC DNA]</scope>
    <source>
        <strain evidence="2">JCM 11574</strain>
    </source>
</reference>
<organism evidence="1 2">
    <name type="scientific">Streptomyces rameus</name>
    <dbReference type="NCBI Taxonomy" id="68261"/>
    <lineage>
        <taxon>Bacteria</taxon>
        <taxon>Bacillati</taxon>
        <taxon>Actinomycetota</taxon>
        <taxon>Actinomycetes</taxon>
        <taxon>Kitasatosporales</taxon>
        <taxon>Streptomycetaceae</taxon>
        <taxon>Streptomyces</taxon>
    </lineage>
</organism>
<dbReference type="EMBL" id="BAAAVM010000026">
    <property type="protein sequence ID" value="GAA3135841.1"/>
    <property type="molecule type" value="Genomic_DNA"/>
</dbReference>
<protein>
    <submittedName>
        <fullName evidence="1">Uncharacterized protein</fullName>
    </submittedName>
</protein>
<comment type="caution">
    <text evidence="1">The sequence shown here is derived from an EMBL/GenBank/DDBJ whole genome shotgun (WGS) entry which is preliminary data.</text>
</comment>
<evidence type="ECO:0000313" key="1">
    <source>
        <dbReference type="EMBL" id="GAA3135841.1"/>
    </source>
</evidence>
<dbReference type="RefSeq" id="WP_345049584.1">
    <property type="nucleotide sequence ID" value="NZ_BAAAVM010000026.1"/>
</dbReference>
<keyword evidence="2" id="KW-1185">Reference proteome</keyword>